<dbReference type="SUPFAM" id="SSF52540">
    <property type="entry name" value="P-loop containing nucleoside triphosphate hydrolases"/>
    <property type="match status" value="1"/>
</dbReference>
<dbReference type="GO" id="GO:1900753">
    <property type="term" value="P:doxorubicin transport"/>
    <property type="evidence" value="ECO:0007669"/>
    <property type="project" value="InterPro"/>
</dbReference>
<feature type="transmembrane region" description="Helical" evidence="13">
    <location>
        <begin position="479"/>
        <end position="501"/>
    </location>
</feature>
<comment type="similarity">
    <text evidence="13">Belongs to the ABC-2 integral membrane protein family.</text>
</comment>
<dbReference type="PANTHER" id="PTHR42711">
    <property type="entry name" value="ABC TRANSPORTER ATP-BINDING PROTEIN"/>
    <property type="match status" value="1"/>
</dbReference>
<feature type="domain" description="ABC transmembrane type-2" evidence="16">
    <location>
        <begin position="400"/>
        <end position="628"/>
    </location>
</feature>
<feature type="transmembrane region" description="Helical" evidence="13">
    <location>
        <begin position="545"/>
        <end position="565"/>
    </location>
</feature>
<keyword evidence="9 13" id="KW-1133">Transmembrane helix</keyword>
<feature type="transmembrane region" description="Helical" evidence="13">
    <location>
        <begin position="603"/>
        <end position="625"/>
    </location>
</feature>
<dbReference type="PROSITE" id="PS51012">
    <property type="entry name" value="ABC_TM2"/>
    <property type="match status" value="1"/>
</dbReference>
<evidence type="ECO:0000256" key="7">
    <source>
        <dbReference type="ARBA" id="ARBA00022840"/>
    </source>
</evidence>
<keyword evidence="11" id="KW-0046">Antibiotic resistance</keyword>
<evidence type="ECO:0000259" key="15">
    <source>
        <dbReference type="PROSITE" id="PS50893"/>
    </source>
</evidence>
<keyword evidence="4 13" id="KW-1003">Cell membrane</keyword>
<feature type="region of interest" description="Disordered" evidence="14">
    <location>
        <begin position="1"/>
        <end position="23"/>
    </location>
</feature>
<feature type="transmembrane region" description="Helical" evidence="13">
    <location>
        <begin position="437"/>
        <end position="458"/>
    </location>
</feature>
<feature type="compositionally biased region" description="Basic and acidic residues" evidence="14">
    <location>
        <begin position="1"/>
        <end position="19"/>
    </location>
</feature>
<evidence type="ECO:0000256" key="4">
    <source>
        <dbReference type="ARBA" id="ARBA00022475"/>
    </source>
</evidence>
<evidence type="ECO:0000256" key="12">
    <source>
        <dbReference type="ARBA" id="ARBA00049985"/>
    </source>
</evidence>
<dbReference type="GO" id="GO:0043215">
    <property type="term" value="P:daunorubicin transport"/>
    <property type="evidence" value="ECO:0007669"/>
    <property type="project" value="InterPro"/>
</dbReference>
<evidence type="ECO:0000256" key="13">
    <source>
        <dbReference type="RuleBase" id="RU361157"/>
    </source>
</evidence>
<protein>
    <recommendedName>
        <fullName evidence="13">Transport permease protein</fullName>
    </recommendedName>
</protein>
<dbReference type="SMART" id="SM00382">
    <property type="entry name" value="AAA"/>
    <property type="match status" value="1"/>
</dbReference>
<proteinExistence type="inferred from homology"/>
<dbReference type="InterPro" id="IPR003439">
    <property type="entry name" value="ABC_transporter-like_ATP-bd"/>
</dbReference>
<keyword evidence="5 13" id="KW-0812">Transmembrane</keyword>
<dbReference type="AlphaFoldDB" id="A0A927BN32"/>
<dbReference type="GO" id="GO:0005524">
    <property type="term" value="F:ATP binding"/>
    <property type="evidence" value="ECO:0007669"/>
    <property type="project" value="UniProtKB-KW"/>
</dbReference>
<reference evidence="17" key="1">
    <citation type="journal article" date="2020" name="PLoS ONE">
        <title>Isolation and characterization of Streptomyces bacteriophages and Streptomyces strains encoding biosynthetic arsenals: Streptomyces strains and phages for antibiotic discovery.</title>
        <authorList>
            <person name="Montano E.T."/>
            <person name="Nideffer J.F."/>
            <person name="Brumage L."/>
            <person name="Erb M."/>
            <person name="Derman A.I."/>
            <person name="Davis J.P."/>
            <person name="Estrada E."/>
            <person name="Fu S."/>
            <person name="Le D."/>
            <person name="Vuppala A."/>
            <person name="Tran C."/>
            <person name="Luterstein E."/>
            <person name="Lakkaraju S."/>
            <person name="Panchagnula S."/>
            <person name="Ren C."/>
            <person name="Doan J."/>
            <person name="Tran S."/>
            <person name="Soriano J."/>
            <person name="Fujita Y."/>
            <person name="Gutala P."/>
            <person name="Fujii Q."/>
            <person name="Lee M."/>
            <person name="Bui A."/>
            <person name="Villarreal C."/>
            <person name="Shing S.R."/>
            <person name="Kim S."/>
            <person name="Freeman D."/>
            <person name="Racha V."/>
            <person name="Ho A."/>
            <person name="Kumar P."/>
            <person name="Falah K."/>
            <person name="Dawson T."/>
            <person name="Enustun E."/>
            <person name="Prichard A."/>
            <person name="Gomez A."/>
            <person name="Khanna K."/>
            <person name="Trigg S."/>
            <person name="Fernandez L."/>
            <person name="Pogliano K."/>
            <person name="Pogliano J."/>
        </authorList>
    </citation>
    <scope>NUCLEOTIDE SEQUENCE</scope>
    <source>
        <strain evidence="17">QF2</strain>
    </source>
</reference>
<feature type="compositionally biased region" description="Polar residues" evidence="14">
    <location>
        <begin position="356"/>
        <end position="366"/>
    </location>
</feature>
<dbReference type="PANTHER" id="PTHR42711:SF19">
    <property type="entry name" value="DOXORUBICIN RESISTANCE ATP-BINDING PROTEIN DRRA"/>
    <property type="match status" value="1"/>
</dbReference>
<evidence type="ECO:0000256" key="5">
    <source>
        <dbReference type="ARBA" id="ARBA00022692"/>
    </source>
</evidence>
<evidence type="ECO:0000259" key="16">
    <source>
        <dbReference type="PROSITE" id="PS51012"/>
    </source>
</evidence>
<evidence type="ECO:0000256" key="8">
    <source>
        <dbReference type="ARBA" id="ARBA00022967"/>
    </source>
</evidence>
<dbReference type="GO" id="GO:0005886">
    <property type="term" value="C:plasma membrane"/>
    <property type="evidence" value="ECO:0007669"/>
    <property type="project" value="UniProtKB-SubCell"/>
</dbReference>
<dbReference type="InterPro" id="IPR017871">
    <property type="entry name" value="ABC_transporter-like_CS"/>
</dbReference>
<dbReference type="GO" id="GO:0016887">
    <property type="term" value="F:ATP hydrolysis activity"/>
    <property type="evidence" value="ECO:0007669"/>
    <property type="project" value="InterPro"/>
</dbReference>
<comment type="subcellular location">
    <subcellularLocation>
        <location evidence="13">Cell membrane</location>
        <topology evidence="13">Multi-pass membrane protein</topology>
    </subcellularLocation>
    <subcellularLocation>
        <location evidence="2">Cell membrane</location>
        <topology evidence="2">Peripheral membrane protein</topology>
        <orientation evidence="2">Cytoplasmic side</orientation>
    </subcellularLocation>
    <subcellularLocation>
        <location evidence="1">Membrane</location>
        <topology evidence="1">Multi-pass membrane protein</topology>
    </subcellularLocation>
</comment>
<dbReference type="InterPro" id="IPR013525">
    <property type="entry name" value="ABC2_TM"/>
</dbReference>
<dbReference type="InterPro" id="IPR005894">
    <property type="entry name" value="DrrA"/>
</dbReference>
<dbReference type="InterPro" id="IPR027417">
    <property type="entry name" value="P-loop_NTPase"/>
</dbReference>
<sequence>MSEEPHDNAQHLTEKDRATSADPVIDVTDLAKDYSSKSGPLHALTGVSFQVARGEIYGLLGPNGAGKSTTVRLLSTLAAPTSGTVRIAGHDTVTDDEAVRRSIGVALQETGLAELATAREALRQTGRLWGMSGDEAAARADELLALIGLEDAADRLVKTYSGGMKRRLDLALALVHRPEVLFLDEPTNGLDPVARRRVWDQVRALRDAGTTVLLTTQYLEEADQLADRVAIIDGGKIVAEGTPDELKRAHGADTVELVLADERSAAALAADVLVEGTAGRATGNRLAYSVRNPDSAVPELLLTLHSRKVRHHGLRVSRPSLDDVFITLTGHGIAPGDDTPAEPDEPDAPTAERLRSLTTAATTPKTDAQGGAKARKAASPLTQTGLLLRRLLREALRNPAATAPNLMIGTFFLFVYDGLLGGSAAAEASGGGNYANFLLPTILLFTSLSGGAAGLTLVQDIEAGHLKRQLTMPLSRTALMTSFTAIGALMVLVQAVIVTLLSLTLGMSPETGLPGLLAVFGLALLWGLGIAGYSAATAVMTGNAAAAQAATLIFFPLLFISPALMPASELKGWIETASVVNPATYLLEAMRGLLNEGWDAGQLATGVGVGAGFAVLMLAWAATAVKRGTSRM</sequence>
<dbReference type="PROSITE" id="PS00211">
    <property type="entry name" value="ABC_TRANSPORTER_1"/>
    <property type="match status" value="1"/>
</dbReference>
<evidence type="ECO:0000256" key="11">
    <source>
        <dbReference type="ARBA" id="ARBA00023251"/>
    </source>
</evidence>
<accession>A0A927BN32</accession>
<feature type="domain" description="ABC transporter" evidence="15">
    <location>
        <begin position="25"/>
        <end position="259"/>
    </location>
</feature>
<dbReference type="Pfam" id="PF13732">
    <property type="entry name" value="DrrA1-3_C"/>
    <property type="match status" value="1"/>
</dbReference>
<dbReference type="GO" id="GO:0140359">
    <property type="term" value="F:ABC-type transporter activity"/>
    <property type="evidence" value="ECO:0007669"/>
    <property type="project" value="InterPro"/>
</dbReference>
<evidence type="ECO:0000256" key="9">
    <source>
        <dbReference type="ARBA" id="ARBA00022989"/>
    </source>
</evidence>
<comment type="caution">
    <text evidence="17">The sequence shown here is derived from an EMBL/GenBank/DDBJ whole genome shotgun (WGS) entry which is preliminary data.</text>
</comment>
<comment type="similarity">
    <text evidence="12">Belongs to the ABC transporter superfamily. Drug exporter-1 (DrugE1) (TC 3.A.1.105) family.</text>
</comment>
<evidence type="ECO:0000256" key="2">
    <source>
        <dbReference type="ARBA" id="ARBA00004413"/>
    </source>
</evidence>
<dbReference type="InterPro" id="IPR003593">
    <property type="entry name" value="AAA+_ATPase"/>
</dbReference>
<dbReference type="InterPro" id="IPR050763">
    <property type="entry name" value="ABC_transporter_ATP-binding"/>
</dbReference>
<keyword evidence="3 13" id="KW-0813">Transport</keyword>
<keyword evidence="10 13" id="KW-0472">Membrane</keyword>
<feature type="region of interest" description="Disordered" evidence="14">
    <location>
        <begin position="355"/>
        <end position="377"/>
    </location>
</feature>
<dbReference type="GO" id="GO:0046677">
    <property type="term" value="P:response to antibiotic"/>
    <property type="evidence" value="ECO:0007669"/>
    <property type="project" value="UniProtKB-KW"/>
</dbReference>
<dbReference type="InterPro" id="IPR047817">
    <property type="entry name" value="ABC2_TM_bact-type"/>
</dbReference>
<evidence type="ECO:0000256" key="6">
    <source>
        <dbReference type="ARBA" id="ARBA00022741"/>
    </source>
</evidence>
<dbReference type="EMBL" id="JACWUS010000060">
    <property type="protein sequence ID" value="MBD2830743.1"/>
    <property type="molecule type" value="Genomic_DNA"/>
</dbReference>
<dbReference type="Pfam" id="PF01061">
    <property type="entry name" value="ABC2_membrane"/>
    <property type="match status" value="1"/>
</dbReference>
<dbReference type="InterPro" id="IPR025302">
    <property type="entry name" value="DrrA1/2-like_C"/>
</dbReference>
<keyword evidence="8" id="KW-1278">Translocase</keyword>
<name>A0A927BN32_STRGL</name>
<keyword evidence="6" id="KW-0547">Nucleotide-binding</keyword>
<feature type="transmembrane region" description="Helical" evidence="13">
    <location>
        <begin position="513"/>
        <end position="533"/>
    </location>
</feature>
<dbReference type="PROSITE" id="PS50893">
    <property type="entry name" value="ABC_TRANSPORTER_2"/>
    <property type="match status" value="1"/>
</dbReference>
<dbReference type="Gene3D" id="3.40.50.300">
    <property type="entry name" value="P-loop containing nucleotide triphosphate hydrolases"/>
    <property type="match status" value="1"/>
</dbReference>
<evidence type="ECO:0000256" key="14">
    <source>
        <dbReference type="SAM" id="MobiDB-lite"/>
    </source>
</evidence>
<gene>
    <name evidence="17" type="ORF">ID875_32835</name>
</gene>
<dbReference type="Pfam" id="PF00005">
    <property type="entry name" value="ABC_tran"/>
    <property type="match status" value="1"/>
</dbReference>
<dbReference type="NCBIfam" id="TIGR01188">
    <property type="entry name" value="drrA"/>
    <property type="match status" value="1"/>
</dbReference>
<organism evidence="17">
    <name type="scientific">Streptomyces globisporus</name>
    <dbReference type="NCBI Taxonomy" id="1908"/>
    <lineage>
        <taxon>Bacteria</taxon>
        <taxon>Bacillati</taxon>
        <taxon>Actinomycetota</taxon>
        <taxon>Actinomycetes</taxon>
        <taxon>Kitasatosporales</taxon>
        <taxon>Streptomycetaceae</taxon>
        <taxon>Streptomyces</taxon>
    </lineage>
</organism>
<keyword evidence="7 17" id="KW-0067">ATP-binding</keyword>
<dbReference type="FunFam" id="3.40.50.300:FF:000589">
    <property type="entry name" value="ABC transporter, ATP-binding subunit"/>
    <property type="match status" value="1"/>
</dbReference>
<feature type="transmembrane region" description="Helical" evidence="13">
    <location>
        <begin position="406"/>
        <end position="425"/>
    </location>
</feature>
<evidence type="ECO:0000256" key="1">
    <source>
        <dbReference type="ARBA" id="ARBA00004141"/>
    </source>
</evidence>
<evidence type="ECO:0000256" key="10">
    <source>
        <dbReference type="ARBA" id="ARBA00023136"/>
    </source>
</evidence>
<evidence type="ECO:0000256" key="3">
    <source>
        <dbReference type="ARBA" id="ARBA00022448"/>
    </source>
</evidence>
<evidence type="ECO:0000313" key="17">
    <source>
        <dbReference type="EMBL" id="MBD2830743.1"/>
    </source>
</evidence>